<feature type="coiled-coil region" evidence="1">
    <location>
        <begin position="545"/>
        <end position="579"/>
    </location>
</feature>
<dbReference type="PANTHER" id="PTHR32114">
    <property type="entry name" value="ABC TRANSPORTER ABCH.3"/>
    <property type="match status" value="1"/>
</dbReference>
<evidence type="ECO:0000256" key="1">
    <source>
        <dbReference type="SAM" id="Coils"/>
    </source>
</evidence>
<sequence length="750" mass="84073">MNLVKLRIWNFLSIGYVERDLAQQGLVLLTGENLDDPSADSNGSGKSSLPESIVWCLYGKTIRGIRTNEVINRQVGKDCRVELDLTVAKGRVQVRRCRADSTATDAKGNKEPNQFRIWLNNQDVSSNDTDVTQATLVDLLGMDYDQFVRLVIIGQGFENRFTAMSDRALKEFIEARTGSVHYAKAYDLADTELASTQGHRNGLDNGRNALQQGLADSRRMLVEEQQRVEAATAERDEKIAGFQKTFADQQVRVAELDAQKRLHDEEKTSWEDAEKSKLAELDVQWTQTEQEHLHENESMQNERTAMLETHKKSMDERVAERLRQQRGYEGAVAKLQGDKLAVGDFIPTTVVPGPPESGTTIMTFQIGTAEEEMVKLKNNEPCSKCGYPLSPEACAKRVEVQESHLILLRAHLSEAQRQEQAVADVQAAIEVERQRYEQGLKAFDDLVQQKWNEMNAALAQFDVETQHINSSNFAVQTEFEQRRAPISERQAAEVANVNAERAAIRNEYGARVRELNQKILDTGNLKAQEAGIGVHAQGEIRVLEAQDLESGLRDLNARVADSEAQVAELSGEIAKLDDRLYCLNYIVKAFGLTGIRSFMLDNVLVYLNERLREHCSTLFDGRTMVALSPTKEKKKGGLTQKITLDVQTDGGSYKASSGGERRKVDVAVFLAFRDLNRKLTPVQINLEAYDEILSFLDGESASRVVSLLLDDPTVDTKILITHRTDIPIVGRYQTWKAVKQHGITSYVNTD</sequence>
<dbReference type="GO" id="GO:0006302">
    <property type="term" value="P:double-strand break repair"/>
    <property type="evidence" value="ECO:0007669"/>
    <property type="project" value="InterPro"/>
</dbReference>
<feature type="domain" description="Rad50/SbcC-type AAA" evidence="2">
    <location>
        <begin position="5"/>
        <end position="290"/>
    </location>
</feature>
<dbReference type="Gene3D" id="3.40.50.300">
    <property type="entry name" value="P-loop containing nucleotide triphosphate hydrolases"/>
    <property type="match status" value="2"/>
</dbReference>
<dbReference type="InterPro" id="IPR038729">
    <property type="entry name" value="Rad50/SbcC_AAA"/>
</dbReference>
<name>A0A0F9VAW3_9ZZZZ</name>
<evidence type="ECO:0000313" key="3">
    <source>
        <dbReference type="EMBL" id="KKN96897.1"/>
    </source>
</evidence>
<proteinExistence type="predicted"/>
<dbReference type="EMBL" id="LAZR01000062">
    <property type="protein sequence ID" value="KKN96897.1"/>
    <property type="molecule type" value="Genomic_DNA"/>
</dbReference>
<dbReference type="GO" id="GO:0016887">
    <property type="term" value="F:ATP hydrolysis activity"/>
    <property type="evidence" value="ECO:0007669"/>
    <property type="project" value="InterPro"/>
</dbReference>
<dbReference type="PANTHER" id="PTHR32114:SF2">
    <property type="entry name" value="ABC TRANSPORTER ABCH.3"/>
    <property type="match status" value="1"/>
</dbReference>
<protein>
    <recommendedName>
        <fullName evidence="2">Rad50/SbcC-type AAA domain-containing protein</fullName>
    </recommendedName>
</protein>
<dbReference type="Pfam" id="PF13476">
    <property type="entry name" value="AAA_23"/>
    <property type="match status" value="1"/>
</dbReference>
<dbReference type="InterPro" id="IPR027417">
    <property type="entry name" value="P-loop_NTPase"/>
</dbReference>
<organism evidence="3">
    <name type="scientific">marine sediment metagenome</name>
    <dbReference type="NCBI Taxonomy" id="412755"/>
    <lineage>
        <taxon>unclassified sequences</taxon>
        <taxon>metagenomes</taxon>
        <taxon>ecological metagenomes</taxon>
    </lineage>
</organism>
<comment type="caution">
    <text evidence="3">The sequence shown here is derived from an EMBL/GenBank/DDBJ whole genome shotgun (WGS) entry which is preliminary data.</text>
</comment>
<keyword evidence="1" id="KW-0175">Coiled coil</keyword>
<dbReference type="AlphaFoldDB" id="A0A0F9VAW3"/>
<evidence type="ECO:0000259" key="2">
    <source>
        <dbReference type="Pfam" id="PF13476"/>
    </source>
</evidence>
<gene>
    <name evidence="3" type="ORF">LCGC14_0165410</name>
</gene>
<dbReference type="SUPFAM" id="SSF52540">
    <property type="entry name" value="P-loop containing nucleoside triphosphate hydrolases"/>
    <property type="match status" value="1"/>
</dbReference>
<accession>A0A0F9VAW3</accession>
<reference evidence="3" key="1">
    <citation type="journal article" date="2015" name="Nature">
        <title>Complex archaea that bridge the gap between prokaryotes and eukaryotes.</title>
        <authorList>
            <person name="Spang A."/>
            <person name="Saw J.H."/>
            <person name="Jorgensen S.L."/>
            <person name="Zaremba-Niedzwiedzka K."/>
            <person name="Martijn J."/>
            <person name="Lind A.E."/>
            <person name="van Eijk R."/>
            <person name="Schleper C."/>
            <person name="Guy L."/>
            <person name="Ettema T.J."/>
        </authorList>
    </citation>
    <scope>NUCLEOTIDE SEQUENCE</scope>
</reference>